<organism evidence="1 2">
    <name type="scientific">Paenibacillus baimaensis</name>
    <dbReference type="NCBI Taxonomy" id="2982185"/>
    <lineage>
        <taxon>Bacteria</taxon>
        <taxon>Bacillati</taxon>
        <taxon>Bacillota</taxon>
        <taxon>Bacilli</taxon>
        <taxon>Bacillales</taxon>
        <taxon>Paenibacillaceae</taxon>
        <taxon>Paenibacillus</taxon>
    </lineage>
</organism>
<proteinExistence type="predicted"/>
<evidence type="ECO:0000313" key="1">
    <source>
        <dbReference type="EMBL" id="MCU6796969.1"/>
    </source>
</evidence>
<name>A0ABT2UQN3_9BACL</name>
<dbReference type="InterPro" id="IPR045507">
    <property type="entry name" value="DUF6483"/>
</dbReference>
<protein>
    <submittedName>
        <fullName evidence="1">DUF6483 family protein</fullName>
    </submittedName>
</protein>
<gene>
    <name evidence="1" type="ORF">OB236_33060</name>
</gene>
<keyword evidence="2" id="KW-1185">Reference proteome</keyword>
<comment type="caution">
    <text evidence="1">The sequence shown here is derived from an EMBL/GenBank/DDBJ whole genome shotgun (WGS) entry which is preliminary data.</text>
</comment>
<evidence type="ECO:0000313" key="2">
    <source>
        <dbReference type="Proteomes" id="UP001652445"/>
    </source>
</evidence>
<reference evidence="1 2" key="1">
    <citation type="submission" date="2022-09" db="EMBL/GenBank/DDBJ databases">
        <authorList>
            <person name="Han X.L."/>
            <person name="Wang Q."/>
            <person name="Lu T."/>
        </authorList>
    </citation>
    <scope>NUCLEOTIDE SEQUENCE [LARGE SCALE GENOMIC DNA]</scope>
    <source>
        <strain evidence="1 2">WQ 127069</strain>
    </source>
</reference>
<dbReference type="Pfam" id="PF20092">
    <property type="entry name" value="DUF6483"/>
    <property type="match status" value="1"/>
</dbReference>
<dbReference type="Proteomes" id="UP001652445">
    <property type="component" value="Unassembled WGS sequence"/>
</dbReference>
<sequence length="228" mass="26335">MYQRDYLMRMIEQFTMTLGQVMFKRRNQQFAEAMELLTQAMKQLLGLNSKLVLALSVKDLMALLSTQGQFDAGKGLLLSDMLKAEGDLLVDAVEEAEGMACYMKSLELLLEMRWMREASEIEQEMEDRIEDLLAVVKSGMIPLRVLKPLVHYYESTGRLAKAEDMLFFILDADVDQTQWIDSGLHMVERWQKMSTDELAQGELNAEEVQETYNQLVKMKQKASKIERM</sequence>
<dbReference type="RefSeq" id="WP_262687789.1">
    <property type="nucleotide sequence ID" value="NZ_JAOQIO010000110.1"/>
</dbReference>
<dbReference type="EMBL" id="JAOQIO010000110">
    <property type="protein sequence ID" value="MCU6796969.1"/>
    <property type="molecule type" value="Genomic_DNA"/>
</dbReference>
<accession>A0ABT2UQN3</accession>